<accession>E0TC89</accession>
<dbReference type="Gene3D" id="1.10.730.10">
    <property type="entry name" value="Isoleucyl-tRNA Synthetase, Domain 1"/>
    <property type="match status" value="1"/>
</dbReference>
<keyword evidence="5 9" id="KW-0067">ATP-binding</keyword>
<dbReference type="Proteomes" id="UP000001302">
    <property type="component" value="Chromosome"/>
</dbReference>
<evidence type="ECO:0000256" key="10">
    <source>
        <dbReference type="RuleBase" id="RU363038"/>
    </source>
</evidence>
<dbReference type="EC" id="6.1.1.19" evidence="9"/>
<dbReference type="InterPro" id="IPR036695">
    <property type="entry name" value="Arg-tRNA-synth_N_sf"/>
</dbReference>
<dbReference type="GO" id="GO:0004814">
    <property type="term" value="F:arginine-tRNA ligase activity"/>
    <property type="evidence" value="ECO:0007669"/>
    <property type="project" value="UniProtKB-UniRule"/>
</dbReference>
<dbReference type="PROSITE" id="PS00178">
    <property type="entry name" value="AA_TRNA_LIGASE_I"/>
    <property type="match status" value="1"/>
</dbReference>
<protein>
    <recommendedName>
        <fullName evidence="9">Arginine--tRNA ligase</fullName>
        <ecNumber evidence="9">6.1.1.19</ecNumber>
    </recommendedName>
    <alternativeName>
        <fullName evidence="9">Arginyl-tRNA synthetase</fullName>
        <shortName evidence="9">ArgRS</shortName>
    </alternativeName>
</protein>
<dbReference type="PANTHER" id="PTHR11956">
    <property type="entry name" value="ARGINYL-TRNA SYNTHETASE"/>
    <property type="match status" value="1"/>
</dbReference>
<dbReference type="InterPro" id="IPR001278">
    <property type="entry name" value="Arg-tRNA-ligase"/>
</dbReference>
<dbReference type="InterPro" id="IPR005148">
    <property type="entry name" value="Arg-tRNA-synth_N"/>
</dbReference>
<dbReference type="Pfam" id="PF03485">
    <property type="entry name" value="Arg_tRNA_synt_N"/>
    <property type="match status" value="1"/>
</dbReference>
<dbReference type="OrthoDB" id="9803211at2"/>
<reference evidence="13 14" key="2">
    <citation type="journal article" date="2011" name="J. Bacteriol.">
        <title>Complete genome sequence of strain HTCC2503T of Parvularcula bermudensis, the type species of the order "Parvularculales" in the class Alphaproteobacteria.</title>
        <authorList>
            <person name="Oh H.M."/>
            <person name="Kang I."/>
            <person name="Vergin K.L."/>
            <person name="Kang D."/>
            <person name="Rhee K.H."/>
            <person name="Giovannoni S.J."/>
            <person name="Cho J.C."/>
        </authorList>
    </citation>
    <scope>NUCLEOTIDE SEQUENCE [LARGE SCALE GENOMIC DNA]</scope>
    <source>
        <strain evidence="14">ATCC BAA-594 / HTCC2503 / KCTC 12087</strain>
    </source>
</reference>
<dbReference type="Pfam" id="PF00750">
    <property type="entry name" value="tRNA-synt_1d"/>
    <property type="match status" value="1"/>
</dbReference>
<dbReference type="RefSeq" id="WP_013299496.1">
    <property type="nucleotide sequence ID" value="NC_014414.1"/>
</dbReference>
<evidence type="ECO:0000256" key="3">
    <source>
        <dbReference type="ARBA" id="ARBA00022598"/>
    </source>
</evidence>
<keyword evidence="14" id="KW-1185">Reference proteome</keyword>
<dbReference type="PRINTS" id="PR01038">
    <property type="entry name" value="TRNASYNTHARG"/>
</dbReference>
<dbReference type="SUPFAM" id="SSF47323">
    <property type="entry name" value="Anticodon-binding domain of a subclass of class I aminoacyl-tRNA synthetases"/>
    <property type="match status" value="1"/>
</dbReference>
<evidence type="ECO:0000256" key="5">
    <source>
        <dbReference type="ARBA" id="ARBA00022840"/>
    </source>
</evidence>
<keyword evidence="3 9" id="KW-0436">Ligase</keyword>
<dbReference type="NCBIfam" id="TIGR00456">
    <property type="entry name" value="argS"/>
    <property type="match status" value="1"/>
</dbReference>
<dbReference type="InterPro" id="IPR009080">
    <property type="entry name" value="tRNAsynth_Ia_anticodon-bd"/>
</dbReference>
<evidence type="ECO:0000256" key="8">
    <source>
        <dbReference type="ARBA" id="ARBA00049339"/>
    </source>
</evidence>
<keyword evidence="6 9" id="KW-0648">Protein biosynthesis</keyword>
<evidence type="ECO:0000256" key="2">
    <source>
        <dbReference type="ARBA" id="ARBA00022490"/>
    </source>
</evidence>
<dbReference type="eggNOG" id="COG0018">
    <property type="taxonomic scope" value="Bacteria"/>
</dbReference>
<dbReference type="GO" id="GO:0005737">
    <property type="term" value="C:cytoplasm"/>
    <property type="evidence" value="ECO:0007669"/>
    <property type="project" value="UniProtKB-SubCell"/>
</dbReference>
<dbReference type="AlphaFoldDB" id="E0TC89"/>
<dbReference type="InterPro" id="IPR035684">
    <property type="entry name" value="ArgRS_core"/>
</dbReference>
<name>E0TC89_PARBH</name>
<organism evidence="13 14">
    <name type="scientific">Parvularcula bermudensis (strain ATCC BAA-594 / HTCC2503 / KCTC 12087)</name>
    <dbReference type="NCBI Taxonomy" id="314260"/>
    <lineage>
        <taxon>Bacteria</taxon>
        <taxon>Pseudomonadati</taxon>
        <taxon>Pseudomonadota</taxon>
        <taxon>Alphaproteobacteria</taxon>
        <taxon>Parvularculales</taxon>
        <taxon>Parvularculaceae</taxon>
        <taxon>Parvularcula</taxon>
    </lineage>
</organism>
<comment type="similarity">
    <text evidence="1 9 10">Belongs to the class-I aminoacyl-tRNA synthetase family.</text>
</comment>
<dbReference type="SUPFAM" id="SSF55190">
    <property type="entry name" value="Arginyl-tRNA synthetase (ArgRS), N-terminal 'additional' domain"/>
    <property type="match status" value="1"/>
</dbReference>
<dbReference type="InterPro" id="IPR001412">
    <property type="entry name" value="aa-tRNA-synth_I_CS"/>
</dbReference>
<dbReference type="KEGG" id="pbr:PB2503_02222"/>
<evidence type="ECO:0000259" key="11">
    <source>
        <dbReference type="SMART" id="SM00836"/>
    </source>
</evidence>
<dbReference type="InterPro" id="IPR008909">
    <property type="entry name" value="DALR_anticod-bd"/>
</dbReference>
<dbReference type="GO" id="GO:0006420">
    <property type="term" value="P:arginyl-tRNA aminoacylation"/>
    <property type="evidence" value="ECO:0007669"/>
    <property type="project" value="UniProtKB-UniRule"/>
</dbReference>
<gene>
    <name evidence="9" type="primary">argS</name>
    <name evidence="13" type="ordered locus">PB2503_02222</name>
</gene>
<comment type="subunit">
    <text evidence="9">Monomer.</text>
</comment>
<dbReference type="SMART" id="SM00836">
    <property type="entry name" value="DALR_1"/>
    <property type="match status" value="1"/>
</dbReference>
<dbReference type="SUPFAM" id="SSF52374">
    <property type="entry name" value="Nucleotidylyl transferase"/>
    <property type="match status" value="1"/>
</dbReference>
<keyword evidence="2 9" id="KW-0963">Cytoplasm</keyword>
<evidence type="ECO:0000256" key="7">
    <source>
        <dbReference type="ARBA" id="ARBA00023146"/>
    </source>
</evidence>
<feature type="domain" description="Arginyl tRNA synthetase N-terminal" evidence="12">
    <location>
        <begin position="5"/>
        <end position="90"/>
    </location>
</feature>
<dbReference type="CDD" id="cd00671">
    <property type="entry name" value="ArgRS_core"/>
    <property type="match status" value="1"/>
</dbReference>
<keyword evidence="4 9" id="KW-0547">Nucleotide-binding</keyword>
<evidence type="ECO:0000313" key="14">
    <source>
        <dbReference type="Proteomes" id="UP000001302"/>
    </source>
</evidence>
<keyword evidence="7 9" id="KW-0030">Aminoacyl-tRNA synthetase</keyword>
<dbReference type="GO" id="GO:0005524">
    <property type="term" value="F:ATP binding"/>
    <property type="evidence" value="ECO:0007669"/>
    <property type="project" value="UniProtKB-UniRule"/>
</dbReference>
<dbReference type="Gene3D" id="3.40.50.620">
    <property type="entry name" value="HUPs"/>
    <property type="match status" value="1"/>
</dbReference>
<dbReference type="STRING" id="314260.PB2503_02222"/>
<reference evidence="14" key="1">
    <citation type="submission" date="2010-08" db="EMBL/GenBank/DDBJ databases">
        <title>Genome sequence of Parvularcula bermudensis HTCC2503.</title>
        <authorList>
            <person name="Kang D.-M."/>
            <person name="Oh H.-M."/>
            <person name="Cho J.-C."/>
        </authorList>
    </citation>
    <scope>NUCLEOTIDE SEQUENCE [LARGE SCALE GENOMIC DNA]</scope>
    <source>
        <strain evidence="14">ATCC BAA-594 / HTCC2503 / KCTC 12087</strain>
    </source>
</reference>
<evidence type="ECO:0000259" key="12">
    <source>
        <dbReference type="SMART" id="SM01016"/>
    </source>
</evidence>
<evidence type="ECO:0000256" key="6">
    <source>
        <dbReference type="ARBA" id="ARBA00022917"/>
    </source>
</evidence>
<dbReference type="CDD" id="cd07956">
    <property type="entry name" value="Anticodon_Ia_Arg"/>
    <property type="match status" value="1"/>
</dbReference>
<comment type="catalytic activity">
    <reaction evidence="8 9">
        <text>tRNA(Arg) + L-arginine + ATP = L-arginyl-tRNA(Arg) + AMP + diphosphate</text>
        <dbReference type="Rhea" id="RHEA:20301"/>
        <dbReference type="Rhea" id="RHEA-COMP:9658"/>
        <dbReference type="Rhea" id="RHEA-COMP:9673"/>
        <dbReference type="ChEBI" id="CHEBI:30616"/>
        <dbReference type="ChEBI" id="CHEBI:32682"/>
        <dbReference type="ChEBI" id="CHEBI:33019"/>
        <dbReference type="ChEBI" id="CHEBI:78442"/>
        <dbReference type="ChEBI" id="CHEBI:78513"/>
        <dbReference type="ChEBI" id="CHEBI:456215"/>
        <dbReference type="EC" id="6.1.1.19"/>
    </reaction>
</comment>
<dbReference type="HOGENOM" id="CLU_006406_5_1_5"/>
<dbReference type="InterPro" id="IPR014729">
    <property type="entry name" value="Rossmann-like_a/b/a_fold"/>
</dbReference>
<comment type="subcellular location">
    <subcellularLocation>
        <location evidence="9">Cytoplasm</location>
    </subcellularLocation>
</comment>
<dbReference type="HAMAP" id="MF_00123">
    <property type="entry name" value="Arg_tRNA_synth"/>
    <property type="match status" value="1"/>
</dbReference>
<dbReference type="Pfam" id="PF05746">
    <property type="entry name" value="DALR_1"/>
    <property type="match status" value="1"/>
</dbReference>
<feature type="short sequence motif" description="'HIGH' region" evidence="9">
    <location>
        <begin position="128"/>
        <end position="138"/>
    </location>
</feature>
<evidence type="ECO:0000313" key="13">
    <source>
        <dbReference type="EMBL" id="ADM08522.1"/>
    </source>
</evidence>
<dbReference type="EMBL" id="CP002156">
    <property type="protein sequence ID" value="ADM08522.1"/>
    <property type="molecule type" value="Genomic_DNA"/>
</dbReference>
<feature type="domain" description="DALR anticodon binding" evidence="11">
    <location>
        <begin position="477"/>
        <end position="592"/>
    </location>
</feature>
<evidence type="ECO:0000256" key="4">
    <source>
        <dbReference type="ARBA" id="ARBA00022741"/>
    </source>
</evidence>
<proteinExistence type="inferred from homology"/>
<dbReference type="SMART" id="SM01016">
    <property type="entry name" value="Arg_tRNA_synt_N"/>
    <property type="match status" value="1"/>
</dbReference>
<dbReference type="PANTHER" id="PTHR11956:SF5">
    <property type="entry name" value="ARGININE--TRNA LIGASE, CYTOPLASMIC"/>
    <property type="match status" value="1"/>
</dbReference>
<dbReference type="Gene3D" id="3.30.1360.70">
    <property type="entry name" value="Arginyl tRNA synthetase N-terminal domain"/>
    <property type="match status" value="1"/>
</dbReference>
<evidence type="ECO:0000256" key="1">
    <source>
        <dbReference type="ARBA" id="ARBA00005594"/>
    </source>
</evidence>
<evidence type="ECO:0000256" key="9">
    <source>
        <dbReference type="HAMAP-Rule" id="MF_00123"/>
    </source>
</evidence>
<sequence>MVAAHQLRQRLGALVAEAFAAEGVDPQFGAVQRSDRPDLAPFQCNGALAAAKQAKANPRAIGEAVKRRLDDNPIFEKVELAGPGFLNLTPADGALAEAAASLSTDPHLGAWQRPVDERQTIILDYGGPNVAKPLHVGHLRAAIIGESLKRLFRAVGDDVLGDIHLGDWGLQMGQLITQLAEEQPDLPYFDADFTGPYPTQSPVTVDDLAALYPRASAASKADPDRRAAAQAATMDLQQGRPGYRALWAHFVDVSKAALEADYAELGVTFDLWRGEASVQDRIGPLTERLKAKGVVTESEGALVIDVAREADKKTLNPVMMIKSNGSVGYHSTDVATIEERVEEFGAERIVYVVDQRQAQHFEEVFRAVERAGLIEADRLEHAGFGTMNGPDGRPFKTREGGVLRLRDLIDQVVEAARRRLAEGGFSADEDSAVREDTARKVGIAALKFGDLSNPRTSDYVFDVDRFVTFEGKTGPYLLYGVVRVRSVIAKAGERPDPAAPILLTDEAERQLVLEMSLYGDAVEAAYRRRLPHLICDHAYRLAQAFSRFYTHCRIGDEADPAVRASRLALALLTARQLEAALTLLGIDVPEKM</sequence>